<dbReference type="Pfam" id="PF11997">
    <property type="entry name" value="DUF3492"/>
    <property type="match status" value="1"/>
</dbReference>
<dbReference type="EMBL" id="MAMP01000022">
    <property type="protein sequence ID" value="OES44566.1"/>
    <property type="molecule type" value="Genomic_DNA"/>
</dbReference>
<dbReference type="InterPro" id="IPR001296">
    <property type="entry name" value="Glyco_trans_1"/>
</dbReference>
<dbReference type="STRING" id="1714016.BA724_09855"/>
<dbReference type="PANTHER" id="PTHR12526:SF608">
    <property type="entry name" value="PELF"/>
    <property type="match status" value="1"/>
</dbReference>
<evidence type="ECO:0000313" key="4">
    <source>
        <dbReference type="Proteomes" id="UP000095658"/>
    </source>
</evidence>
<dbReference type="InterPro" id="IPR047691">
    <property type="entry name" value="PelF-like"/>
</dbReference>
<keyword evidence="3" id="KW-0378">Hydrolase</keyword>
<dbReference type="RefSeq" id="WP_069939157.1">
    <property type="nucleotide sequence ID" value="NZ_MAMP01000022.1"/>
</dbReference>
<feature type="domain" description="DUF3492" evidence="2">
    <location>
        <begin position="1"/>
        <end position="255"/>
    </location>
</feature>
<proteinExistence type="predicted"/>
<dbReference type="Pfam" id="PF00534">
    <property type="entry name" value="Glycos_transf_1"/>
    <property type="match status" value="1"/>
</dbReference>
<keyword evidence="4" id="KW-1185">Reference proteome</keyword>
<comment type="caution">
    <text evidence="3">The sequence shown here is derived from an EMBL/GenBank/DDBJ whole genome shotgun (WGS) entry which is preliminary data.</text>
</comment>
<dbReference type="GO" id="GO:0016757">
    <property type="term" value="F:glycosyltransferase activity"/>
    <property type="evidence" value="ECO:0007669"/>
    <property type="project" value="InterPro"/>
</dbReference>
<dbReference type="NCBIfam" id="NF038011">
    <property type="entry name" value="PelF"/>
    <property type="match status" value="1"/>
</dbReference>
<gene>
    <name evidence="3" type="ORF">BA724_09855</name>
</gene>
<dbReference type="Gene3D" id="3.40.50.2000">
    <property type="entry name" value="Glycogen Phosphorylase B"/>
    <property type="match status" value="2"/>
</dbReference>
<feature type="domain" description="Glycosyl transferase family 1" evidence="1">
    <location>
        <begin position="278"/>
        <end position="445"/>
    </location>
</feature>
<dbReference type="AlphaFoldDB" id="A0A1E7DNA7"/>
<name>A0A1E7DNA7_9BACI</name>
<dbReference type="PANTHER" id="PTHR12526">
    <property type="entry name" value="GLYCOSYLTRANSFERASE"/>
    <property type="match status" value="1"/>
</dbReference>
<protein>
    <submittedName>
        <fullName evidence="3">Glycoside hydrolase</fullName>
    </submittedName>
</protein>
<dbReference type="SUPFAM" id="SSF53756">
    <property type="entry name" value="UDP-Glycosyltransferase/glycogen phosphorylase"/>
    <property type="match status" value="1"/>
</dbReference>
<accession>A0A1E7DNA7</accession>
<dbReference type="GO" id="GO:0016787">
    <property type="term" value="F:hydrolase activity"/>
    <property type="evidence" value="ECO:0007669"/>
    <property type="project" value="UniProtKB-KW"/>
</dbReference>
<dbReference type="InterPro" id="IPR022622">
    <property type="entry name" value="DUF3492"/>
</dbReference>
<dbReference type="Proteomes" id="UP000095658">
    <property type="component" value="Unassembled WGS sequence"/>
</dbReference>
<sequence>MRIGMVVEGSYPFVSGGVASWVQTMVRHFSEHEFVIYAIVTHKDPSMTMKYTLPENIERLEIIPLHKDVKPIYPSKKLTDEEVEIVSNWFAFKQSGKEALQILQEQDKVGNTEAFLNSTIFYDIVKKCYVEEQITASFLDYLWMFRSMYQAVIQVLQADTAEADVIHTVSTGYGGLLGSVLSIRFDCPLVLTEHGLYTREREEEILKADWIPSIYKNRWIRFFKKLANEAYDRAHVIISLFDRNSRLQEEAGAPSEKLMVIPNGVEMDAYAGLRPVETKIREEIIFTSVLRVVPIKDVKTMIYAAKIIKEKEIPFLFYLVGPTTEEPEYAEECRELIERLQLQDNIVMTGQADVKAYLKKTDVLVLTSVSEGQPLAMLEGMAAGIPWIVTDVGSCRELVAGAAEDELGRCGFYVPAVAPDAVAFQMEWFYNNQDHIQDMGLIGQKRIEVYYQLQHVITQYRTVYHSLKREEESDGRHRVSSSEVI</sequence>
<organism evidence="3 4">
    <name type="scientific">Domibacillus iocasae</name>
    <dbReference type="NCBI Taxonomy" id="1714016"/>
    <lineage>
        <taxon>Bacteria</taxon>
        <taxon>Bacillati</taxon>
        <taxon>Bacillota</taxon>
        <taxon>Bacilli</taxon>
        <taxon>Bacillales</taxon>
        <taxon>Bacillaceae</taxon>
        <taxon>Domibacillus</taxon>
    </lineage>
</organism>
<evidence type="ECO:0000313" key="3">
    <source>
        <dbReference type="EMBL" id="OES44566.1"/>
    </source>
</evidence>
<reference evidence="3 4" key="1">
    <citation type="submission" date="2016-06" db="EMBL/GenBank/DDBJ databases">
        <title>Domibacillus iocasae genome sequencing.</title>
        <authorList>
            <person name="Verma A."/>
            <person name="Pal Y."/>
            <person name="Ojha A.K."/>
            <person name="Krishnamurthi S."/>
        </authorList>
    </citation>
    <scope>NUCLEOTIDE SEQUENCE [LARGE SCALE GENOMIC DNA]</scope>
    <source>
        <strain evidence="3 4">DSM 29979</strain>
    </source>
</reference>
<evidence type="ECO:0000259" key="2">
    <source>
        <dbReference type="Pfam" id="PF11997"/>
    </source>
</evidence>
<evidence type="ECO:0000259" key="1">
    <source>
        <dbReference type="Pfam" id="PF00534"/>
    </source>
</evidence>
<dbReference type="OrthoDB" id="9772485at2"/>